<keyword evidence="4" id="KW-1185">Reference proteome</keyword>
<dbReference type="InterPro" id="IPR052336">
    <property type="entry name" value="MlaD_Phospholipid_Transporter"/>
</dbReference>
<gene>
    <name evidence="3" type="ORF">H1R19_06240</name>
</gene>
<dbReference type="PANTHER" id="PTHR33371">
    <property type="entry name" value="INTERMEMBRANE PHOSPHOLIPID TRANSPORT SYSTEM BINDING PROTEIN MLAD-RELATED"/>
    <property type="match status" value="1"/>
</dbReference>
<keyword evidence="1" id="KW-1133">Transmembrane helix</keyword>
<keyword evidence="1" id="KW-0812">Transmembrane</keyword>
<dbReference type="AlphaFoldDB" id="A0A7D7RS23"/>
<reference evidence="4" key="1">
    <citation type="submission" date="2020-07" db="EMBL/GenBank/DDBJ databases">
        <title>novel species isolated from the respiratory tract of Marmot.</title>
        <authorList>
            <person name="Zhang G."/>
        </authorList>
    </citation>
    <scope>NUCLEOTIDE SEQUENCE [LARGE SCALE GENOMIC DNA]</scope>
    <source>
        <strain evidence="4">686</strain>
    </source>
</reference>
<evidence type="ECO:0000259" key="2">
    <source>
        <dbReference type="Pfam" id="PF02470"/>
    </source>
</evidence>
<dbReference type="KEGG" id="gji:H1R19_06240"/>
<evidence type="ECO:0000313" key="4">
    <source>
        <dbReference type="Proteomes" id="UP000515663"/>
    </source>
</evidence>
<dbReference type="EMBL" id="CP059491">
    <property type="protein sequence ID" value="QMT02733.1"/>
    <property type="molecule type" value="Genomic_DNA"/>
</dbReference>
<organism evidence="3 4">
    <name type="scientific">Gordonia jinghuaiqii</name>
    <dbReference type="NCBI Taxonomy" id="2758710"/>
    <lineage>
        <taxon>Bacteria</taxon>
        <taxon>Bacillati</taxon>
        <taxon>Actinomycetota</taxon>
        <taxon>Actinomycetes</taxon>
        <taxon>Mycobacteriales</taxon>
        <taxon>Gordoniaceae</taxon>
        <taxon>Gordonia</taxon>
    </lineage>
</organism>
<dbReference type="Proteomes" id="UP000515663">
    <property type="component" value="Chromosome"/>
</dbReference>
<dbReference type="Pfam" id="PF02470">
    <property type="entry name" value="MlaD"/>
    <property type="match status" value="1"/>
</dbReference>
<evidence type="ECO:0000313" key="3">
    <source>
        <dbReference type="EMBL" id="QMT02733.1"/>
    </source>
</evidence>
<proteinExistence type="predicted"/>
<feature type="transmembrane region" description="Helical" evidence="1">
    <location>
        <begin position="12"/>
        <end position="34"/>
    </location>
</feature>
<name>A0A7D7RS23_9ACTN</name>
<sequence length="325" mass="35304">MKVLQRIGSSNILLGSTALLVVAIMLATLGILYLRPPAQKEIRFETTDASSISIGQDVRVAGISVGKVTGMSLAPEQVVVRLRVDESTKVGDQSRVEVRMLTPVGGYAVSLIPLGRRTLVSSIPADRVTVPYSIGDVLQSAPTVTDHVDGTDVNANLKQVAAALQGNSTSLESIVDGMGAITEVFDKQRTQVHQVAALAEEYLQSFNANREFIFGLITKIDQVVSAYNNSWAGFNYTYKLLASVTYRLIPFEKYYLENSDELRSRIVALRDGIKDIQEHMGPALDNLVKMRGQFAAWLTPTGMKEIGGGSLWAKNVCVPLAGREC</sequence>
<feature type="domain" description="Mce/MlaD" evidence="2">
    <location>
        <begin position="40"/>
        <end position="113"/>
    </location>
</feature>
<dbReference type="PANTHER" id="PTHR33371:SF4">
    <property type="entry name" value="INTERMEMBRANE PHOSPHOLIPID TRANSPORT SYSTEM BINDING PROTEIN MLAD"/>
    <property type="match status" value="1"/>
</dbReference>
<dbReference type="InterPro" id="IPR003399">
    <property type="entry name" value="Mce/MlaD"/>
</dbReference>
<dbReference type="RefSeq" id="WP_219850933.1">
    <property type="nucleotide sequence ID" value="NZ_CP059491.1"/>
</dbReference>
<accession>A0A7D7RS23</accession>
<evidence type="ECO:0000256" key="1">
    <source>
        <dbReference type="SAM" id="Phobius"/>
    </source>
</evidence>
<keyword evidence="1" id="KW-0472">Membrane</keyword>
<protein>
    <submittedName>
        <fullName evidence="3">MCE family protein</fullName>
    </submittedName>
</protein>